<feature type="compositionally biased region" description="Basic residues" evidence="1">
    <location>
        <begin position="11"/>
        <end position="21"/>
    </location>
</feature>
<protein>
    <submittedName>
        <fullName evidence="2">Type VI secretion protein</fullName>
    </submittedName>
</protein>
<evidence type="ECO:0000313" key="2">
    <source>
        <dbReference type="EMBL" id="GEP57637.1"/>
    </source>
</evidence>
<gene>
    <name evidence="2" type="ORF">RSO01_48030</name>
</gene>
<dbReference type="InterPro" id="IPR021795">
    <property type="entry name" value="DUF3363"/>
</dbReference>
<dbReference type="Proteomes" id="UP000321058">
    <property type="component" value="Unassembled WGS sequence"/>
</dbReference>
<reference evidence="2 3" key="1">
    <citation type="submission" date="2019-07" db="EMBL/GenBank/DDBJ databases">
        <title>Whole genome shotgun sequence of Reyranella soli NBRC 108950.</title>
        <authorList>
            <person name="Hosoyama A."/>
            <person name="Uohara A."/>
            <person name="Ohji S."/>
            <person name="Ichikawa N."/>
        </authorList>
    </citation>
    <scope>NUCLEOTIDE SEQUENCE [LARGE SCALE GENOMIC DNA]</scope>
    <source>
        <strain evidence="2 3">NBRC 108950</strain>
    </source>
</reference>
<dbReference type="AlphaFoldDB" id="A0A512NFB5"/>
<feature type="region of interest" description="Disordered" evidence="1">
    <location>
        <begin position="37"/>
        <end position="57"/>
    </location>
</feature>
<dbReference type="OrthoDB" id="9809969at2"/>
<comment type="caution">
    <text evidence="2">The sequence shown here is derived from an EMBL/GenBank/DDBJ whole genome shotgun (WGS) entry which is preliminary data.</text>
</comment>
<feature type="region of interest" description="Disordered" evidence="1">
    <location>
        <begin position="1"/>
        <end position="21"/>
    </location>
</feature>
<evidence type="ECO:0000313" key="3">
    <source>
        <dbReference type="Proteomes" id="UP000321058"/>
    </source>
</evidence>
<feature type="compositionally biased region" description="Basic and acidic residues" evidence="1">
    <location>
        <begin position="1"/>
        <end position="10"/>
    </location>
</feature>
<name>A0A512NFB5_9HYPH</name>
<feature type="compositionally biased region" description="Low complexity" evidence="1">
    <location>
        <begin position="39"/>
        <end position="57"/>
    </location>
</feature>
<accession>A0A512NFB5</accession>
<proteinExistence type="predicted"/>
<sequence length="585" mass="65012">MSEGDSDFRIRPGRIKTTRAPKAKSFLNQVLRAAKKAGHTAAPASGRRASGYGRSTFGRGRGSFSRSRLFSATRRVIVKARVVRHEGRSFRSAPLSAHLSYLKREGVSREGEKGVMFDARSDRADDFAFADRCKDDRHHFRFIVSPEGAGEMTDLRAFTRDLAQQMEGDLGTRLDWVAVDHWNTDNPHIHLLVRGVDDAGADLVISRDYISRGLRSRAEDLVSIELGPKPEHEIRNALEKEVTADRWTRLDLEIRVNTDDVGFIDLRPETRGPADPEIRRLMIGRLQHLEKMGLATSTGPGEWMVALEAERKLRDLGMRGDIIKTMHRAFTERGQDRGVADYVIDAGAGSPIIGRLVDTGLHDELTGEAYAVIDGTDGRAHHVRFRGIEAFAHAPPIGGVVEVRRFGGPEDQRPTLVLANRSDADLRTQITAPGATWLDHRLVEREPMPLAMGGFGRETRDAMQARAEHLADEGLARRQGQRIILQRDLLNTLRRRELDAVGEKLSAETGLPHVKGAAGEHVEGVYRQRLTLSSGRFAMIDNGLGFQLVPWSREIERKLGQHVAGVARDGGGIEWSLGRKRDLGL</sequence>
<dbReference type="EMBL" id="BKAJ01000083">
    <property type="protein sequence ID" value="GEP57637.1"/>
    <property type="molecule type" value="Genomic_DNA"/>
</dbReference>
<evidence type="ECO:0000256" key="1">
    <source>
        <dbReference type="SAM" id="MobiDB-lite"/>
    </source>
</evidence>
<organism evidence="2 3">
    <name type="scientific">Reyranella soli</name>
    <dbReference type="NCBI Taxonomy" id="1230389"/>
    <lineage>
        <taxon>Bacteria</taxon>
        <taxon>Pseudomonadati</taxon>
        <taxon>Pseudomonadota</taxon>
        <taxon>Alphaproteobacteria</taxon>
        <taxon>Hyphomicrobiales</taxon>
        <taxon>Reyranellaceae</taxon>
        <taxon>Reyranella</taxon>
    </lineage>
</organism>
<keyword evidence="3" id="KW-1185">Reference proteome</keyword>
<dbReference type="RefSeq" id="WP_147152123.1">
    <property type="nucleotide sequence ID" value="NZ_BKAJ01000083.1"/>
</dbReference>
<dbReference type="Pfam" id="PF11843">
    <property type="entry name" value="DUF3363"/>
    <property type="match status" value="2"/>
</dbReference>